<keyword evidence="1" id="KW-0472">Membrane</keyword>
<dbReference type="OrthoDB" id="1633962at2"/>
<dbReference type="KEGG" id="dho:Dia5BBH33_02830"/>
<accession>A0A8D4UTH1</accession>
<dbReference type="AlphaFoldDB" id="A0A8D4UTH1"/>
<evidence type="ECO:0000313" key="2">
    <source>
        <dbReference type="EMBL" id="BBK24348.1"/>
    </source>
</evidence>
<gene>
    <name evidence="2" type="ORF">Dia5BBH33_02830</name>
</gene>
<reference evidence="3" key="1">
    <citation type="submission" date="2019-05" db="EMBL/GenBank/DDBJ databases">
        <title>Complete genome sequencing of Dialister sp. strain 5BBH33.</title>
        <authorList>
            <person name="Sakamoto M."/>
            <person name="Murakami T."/>
            <person name="Mori H."/>
        </authorList>
    </citation>
    <scope>NUCLEOTIDE SEQUENCE [LARGE SCALE GENOMIC DNA]</scope>
    <source>
        <strain evidence="3">5BBH33</strain>
    </source>
</reference>
<protein>
    <recommendedName>
        <fullName evidence="4">DUF2939 domain-containing protein</fullName>
    </recommendedName>
</protein>
<keyword evidence="1" id="KW-0812">Transmembrane</keyword>
<sequence>MKQSLLKKIIIAVIVILAAAAGWYFFYWKNTPAYAAGEIQQAVQHKDLQLFEERVDLRKVYSSALDDSASMLANDGKPDHRFAAAIIKSLKPQLIDELIRQTELKFQSGDTEPKSITGKAAQTLTAYAGSSALSLTGILNVENNDKGAVANVKLHDKDLNKDFIWKVQLEKDINGNWAATKVLNVKEYLQEREAAGKL</sequence>
<dbReference type="RefSeq" id="WP_022382904.1">
    <property type="nucleotide sequence ID" value="NZ_AP019697.1"/>
</dbReference>
<dbReference type="Proteomes" id="UP000320585">
    <property type="component" value="Chromosome"/>
</dbReference>
<proteinExistence type="predicted"/>
<evidence type="ECO:0008006" key="4">
    <source>
        <dbReference type="Google" id="ProtNLM"/>
    </source>
</evidence>
<name>A0A8D4UTH1_9FIRM</name>
<evidence type="ECO:0000256" key="1">
    <source>
        <dbReference type="SAM" id="Phobius"/>
    </source>
</evidence>
<keyword evidence="3" id="KW-1185">Reference proteome</keyword>
<dbReference type="Pfam" id="PF11159">
    <property type="entry name" value="DUF2939"/>
    <property type="match status" value="1"/>
</dbReference>
<organism evidence="2 3">
    <name type="scientific">Dialister hominis</name>
    <dbReference type="NCBI Taxonomy" id="2582419"/>
    <lineage>
        <taxon>Bacteria</taxon>
        <taxon>Bacillati</taxon>
        <taxon>Bacillota</taxon>
        <taxon>Negativicutes</taxon>
        <taxon>Veillonellales</taxon>
        <taxon>Veillonellaceae</taxon>
        <taxon>Dialister</taxon>
    </lineage>
</organism>
<dbReference type="GeneID" id="92715502"/>
<feature type="transmembrane region" description="Helical" evidence="1">
    <location>
        <begin position="9"/>
        <end position="28"/>
    </location>
</feature>
<keyword evidence="1" id="KW-1133">Transmembrane helix</keyword>
<evidence type="ECO:0000313" key="3">
    <source>
        <dbReference type="Proteomes" id="UP000320585"/>
    </source>
</evidence>
<dbReference type="InterPro" id="IPR021330">
    <property type="entry name" value="DUF2939"/>
</dbReference>
<dbReference type="EMBL" id="AP019697">
    <property type="protein sequence ID" value="BBK24348.1"/>
    <property type="molecule type" value="Genomic_DNA"/>
</dbReference>